<dbReference type="SMART" id="SM00355">
    <property type="entry name" value="ZnF_C2H2"/>
    <property type="match status" value="3"/>
</dbReference>
<evidence type="ECO:0000256" key="9">
    <source>
        <dbReference type="SAM" id="MobiDB-lite"/>
    </source>
</evidence>
<evidence type="ECO:0000256" key="3">
    <source>
        <dbReference type="ARBA" id="ARBA00022771"/>
    </source>
</evidence>
<evidence type="ECO:0000313" key="11">
    <source>
        <dbReference type="EMBL" id="KAJ6726141.1"/>
    </source>
</evidence>
<dbReference type="GO" id="GO:0005634">
    <property type="term" value="C:nucleus"/>
    <property type="evidence" value="ECO:0007669"/>
    <property type="project" value="TreeGrafter"/>
</dbReference>
<dbReference type="GO" id="GO:0016301">
    <property type="term" value="F:kinase activity"/>
    <property type="evidence" value="ECO:0007669"/>
    <property type="project" value="UniProtKB-KW"/>
</dbReference>
<feature type="compositionally biased region" description="Low complexity" evidence="9">
    <location>
        <begin position="68"/>
        <end position="79"/>
    </location>
</feature>
<dbReference type="EMBL" id="JAPFFK010000013">
    <property type="protein sequence ID" value="KAJ6726141.1"/>
    <property type="molecule type" value="Genomic_DNA"/>
</dbReference>
<accession>A0A9Q0U9W9</accession>
<evidence type="ECO:0000259" key="10">
    <source>
        <dbReference type="PROSITE" id="PS50157"/>
    </source>
</evidence>
<dbReference type="GO" id="GO:0003677">
    <property type="term" value="F:DNA binding"/>
    <property type="evidence" value="ECO:0007669"/>
    <property type="project" value="UniProtKB-KW"/>
</dbReference>
<keyword evidence="12" id="KW-1185">Reference proteome</keyword>
<dbReference type="InterPro" id="IPR036236">
    <property type="entry name" value="Znf_C2H2_sf"/>
</dbReference>
<feature type="region of interest" description="Disordered" evidence="9">
    <location>
        <begin position="37"/>
        <end position="97"/>
    </location>
</feature>
<protein>
    <submittedName>
        <fullName evidence="11">SERINE/THREONINE-PROTEIN KINASE RIO</fullName>
    </submittedName>
</protein>
<evidence type="ECO:0000313" key="12">
    <source>
        <dbReference type="Proteomes" id="UP001151532"/>
    </source>
</evidence>
<dbReference type="Gene3D" id="3.30.160.60">
    <property type="entry name" value="Classic Zinc Finger"/>
    <property type="match status" value="2"/>
</dbReference>
<evidence type="ECO:0000256" key="2">
    <source>
        <dbReference type="ARBA" id="ARBA00022737"/>
    </source>
</evidence>
<dbReference type="Pfam" id="PF22996">
    <property type="entry name" value="C2H2-2nd_BIRD-IDD"/>
    <property type="match status" value="1"/>
</dbReference>
<sequence length="591" mass="64256">MGKITYTKENECARKGYKGDLFVLEKEKQAIYTSQRNLKMAAASSSSAPFFGRSSREENENQMIQQRSSTTTSSTVPTTEPQKKRRNQPGTPNPDAEVIALSPKTLMATNRFICEVCNKGFQREQNLQLHRRGHNLPWKLKQKTTKEVRKKVYLCPEPACVHHDPSRALGDLTGIKKHYSRKHGEKKWKCEKCSKKYAVQSDWKAHSKTCGTREYRCDCGTLFSRRDSFITHRAFCDALAQESARQPPSLSTIGTNLYGNNHMINLGLSRVGSQISQLQDHHPSGNNMLRLGGDGAAKFEHLIPPPNPSSIPMMPSSGFFMGDANQGPFPNKSLQGLMQLPDLQSNSNNSSASSLFNQLGFFPNNSNTNRVSRNENSNTGSSRLVNSGFLNANPFNNINGADQGTALFSSNMGGDHVGPGSMSSVFNTSMQNISPYMSATALLQKAAQMGSTTSSSSPTSLLKGLGSSSTTGAKYVRPHVSTNFGSNFGNPAAGESLEIQMESDSHFQGLMNSLANGSSSIFGNEQGNSYTGFNSSDFSKAGEENLHQNLAGSDKLTLDFLGVGGREVEYSAGSQAHVGFHQQMFLAASSG</sequence>
<dbReference type="SUPFAM" id="SSF57667">
    <property type="entry name" value="beta-beta-alpha zinc fingers"/>
    <property type="match status" value="1"/>
</dbReference>
<reference evidence="11" key="1">
    <citation type="submission" date="2022-11" db="EMBL/GenBank/DDBJ databases">
        <authorList>
            <person name="Hyden B.L."/>
            <person name="Feng K."/>
            <person name="Yates T."/>
            <person name="Jawdy S."/>
            <person name="Smart L.B."/>
            <person name="Muchero W."/>
        </authorList>
    </citation>
    <scope>NUCLEOTIDE SEQUENCE</scope>
    <source>
        <tissue evidence="11">Shoot tip</tissue>
    </source>
</reference>
<dbReference type="GO" id="GO:0003700">
    <property type="term" value="F:DNA-binding transcription factor activity"/>
    <property type="evidence" value="ECO:0007669"/>
    <property type="project" value="TreeGrafter"/>
</dbReference>
<evidence type="ECO:0000256" key="1">
    <source>
        <dbReference type="ARBA" id="ARBA00022723"/>
    </source>
</evidence>
<keyword evidence="7" id="KW-0804">Transcription</keyword>
<feature type="region of interest" description="Disordered" evidence="9">
    <location>
        <begin position="450"/>
        <end position="472"/>
    </location>
</feature>
<dbReference type="GO" id="GO:0008270">
    <property type="term" value="F:zinc ion binding"/>
    <property type="evidence" value="ECO:0007669"/>
    <property type="project" value="UniProtKB-KW"/>
</dbReference>
<dbReference type="InterPro" id="IPR055187">
    <property type="entry name" value="C2CH-3rd_BIRD-IDD"/>
</dbReference>
<dbReference type="PANTHER" id="PTHR10593">
    <property type="entry name" value="SERINE/THREONINE-PROTEIN KINASE RIO"/>
    <property type="match status" value="1"/>
</dbReference>
<comment type="caution">
    <text evidence="11">The sequence shown here is derived from an EMBL/GenBank/DDBJ whole genome shotgun (WGS) entry which is preliminary data.</text>
</comment>
<dbReference type="AlphaFoldDB" id="A0A9Q0U9W9"/>
<dbReference type="PROSITE" id="PS50157">
    <property type="entry name" value="ZINC_FINGER_C2H2_2"/>
    <property type="match status" value="1"/>
</dbReference>
<gene>
    <name evidence="11" type="ORF">OIU79_004328</name>
</gene>
<dbReference type="InterPro" id="IPR013087">
    <property type="entry name" value="Znf_C2H2_type"/>
</dbReference>
<keyword evidence="5" id="KW-0805">Transcription regulation</keyword>
<dbReference type="InterPro" id="IPR055186">
    <property type="entry name" value="C2H2-2nd_BIRD-IDD"/>
</dbReference>
<keyword evidence="11" id="KW-0808">Transferase</keyword>
<feature type="domain" description="C2H2-type" evidence="10">
    <location>
        <begin position="112"/>
        <end position="134"/>
    </location>
</feature>
<evidence type="ECO:0000256" key="6">
    <source>
        <dbReference type="ARBA" id="ARBA00023125"/>
    </source>
</evidence>
<dbReference type="InterPro" id="IPR055185">
    <property type="entry name" value="C2CH-4th_BIRD-IDD"/>
</dbReference>
<keyword evidence="2" id="KW-0677">Repeat</keyword>
<evidence type="ECO:0000256" key="4">
    <source>
        <dbReference type="ARBA" id="ARBA00022833"/>
    </source>
</evidence>
<evidence type="ECO:0000256" key="5">
    <source>
        <dbReference type="ARBA" id="ARBA00023015"/>
    </source>
</evidence>
<organism evidence="11 12">
    <name type="scientific">Salix purpurea</name>
    <name type="common">Purple osier willow</name>
    <dbReference type="NCBI Taxonomy" id="77065"/>
    <lineage>
        <taxon>Eukaryota</taxon>
        <taxon>Viridiplantae</taxon>
        <taxon>Streptophyta</taxon>
        <taxon>Embryophyta</taxon>
        <taxon>Tracheophyta</taxon>
        <taxon>Spermatophyta</taxon>
        <taxon>Magnoliopsida</taxon>
        <taxon>eudicotyledons</taxon>
        <taxon>Gunneridae</taxon>
        <taxon>Pentapetalae</taxon>
        <taxon>rosids</taxon>
        <taxon>fabids</taxon>
        <taxon>Malpighiales</taxon>
        <taxon>Salicaceae</taxon>
        <taxon>Saliceae</taxon>
        <taxon>Salix</taxon>
    </lineage>
</organism>
<keyword evidence="1" id="KW-0479">Metal-binding</keyword>
<dbReference type="FunFam" id="3.30.160.60:FF:000131">
    <property type="entry name" value="protein indeterminate-domain 5, chloroplastic-like"/>
    <property type="match status" value="1"/>
</dbReference>
<dbReference type="InterPro" id="IPR031140">
    <property type="entry name" value="IDD1-16"/>
</dbReference>
<keyword evidence="11" id="KW-0418">Kinase</keyword>
<reference evidence="11" key="2">
    <citation type="journal article" date="2023" name="Int. J. Mol. Sci.">
        <title>De Novo Assembly and Annotation of 11 Diverse Shrub Willow (Salix) Genomes Reveals Novel Gene Organization in Sex-Linked Regions.</title>
        <authorList>
            <person name="Hyden B."/>
            <person name="Feng K."/>
            <person name="Yates T.B."/>
            <person name="Jawdy S."/>
            <person name="Cereghino C."/>
            <person name="Smart L.B."/>
            <person name="Muchero W."/>
        </authorList>
    </citation>
    <scope>NUCLEOTIDE SEQUENCE</scope>
    <source>
        <tissue evidence="11">Shoot tip</tissue>
    </source>
</reference>
<dbReference type="PROSITE" id="PS00028">
    <property type="entry name" value="ZINC_FINGER_C2H2_1"/>
    <property type="match status" value="1"/>
</dbReference>
<name>A0A9Q0U9W9_SALPP</name>
<keyword evidence="4" id="KW-0862">Zinc</keyword>
<keyword evidence="6" id="KW-0238">DNA-binding</keyword>
<dbReference type="Pfam" id="PF22992">
    <property type="entry name" value="C2CH-4th_BIRD-IDD"/>
    <property type="match status" value="1"/>
</dbReference>
<dbReference type="FunFam" id="3.30.160.60:FF:000554">
    <property type="entry name" value="protein indeterminate-domain 12-like"/>
    <property type="match status" value="1"/>
</dbReference>
<proteinExistence type="predicted"/>
<dbReference type="Pfam" id="PF12874">
    <property type="entry name" value="zf-met"/>
    <property type="match status" value="1"/>
</dbReference>
<evidence type="ECO:0000256" key="7">
    <source>
        <dbReference type="ARBA" id="ARBA00023163"/>
    </source>
</evidence>
<dbReference type="Pfam" id="PF22995">
    <property type="entry name" value="C2CH-3rd_BIRD-IDD"/>
    <property type="match status" value="1"/>
</dbReference>
<dbReference type="PANTHER" id="PTHR10593:SF242">
    <property type="entry name" value="ZINC FINGER PROTEIN, PUTATIVE-RELATED"/>
    <property type="match status" value="1"/>
</dbReference>
<dbReference type="Proteomes" id="UP001151532">
    <property type="component" value="Chromosome 8"/>
</dbReference>
<keyword evidence="3 8" id="KW-0863">Zinc-finger</keyword>
<evidence type="ECO:0000256" key="8">
    <source>
        <dbReference type="PROSITE-ProRule" id="PRU00042"/>
    </source>
</evidence>
<dbReference type="OrthoDB" id="6354171at2759"/>